<reference evidence="1 2" key="1">
    <citation type="journal article" date="2024" name="G3 (Bethesda)">
        <title>Genome assembly of Hibiscus sabdariffa L. provides insights into metabolisms of medicinal natural products.</title>
        <authorList>
            <person name="Kim T."/>
        </authorList>
    </citation>
    <scope>NUCLEOTIDE SEQUENCE [LARGE SCALE GENOMIC DNA]</scope>
    <source>
        <strain evidence="1">TK-2024</strain>
        <tissue evidence="1">Old leaves</tissue>
    </source>
</reference>
<accession>A0ABR2EHG6</accession>
<evidence type="ECO:0000313" key="1">
    <source>
        <dbReference type="EMBL" id="KAK8560130.1"/>
    </source>
</evidence>
<sequence>MKNKDDKDTEIIRQLKGKSTFLTDSLAVAKVVAENTDDQGYVGCSEAVQCQEETHPKRLELPIFSGDNPCEWLHRAEQYFHFTGIGDKDNLESSMSLDGTVSDLQWSLVEFESLFEDPAGKNETEHIVKEMMAKGTVESSTISITSLVFHVSCIKCVVKNSTLVQQPPPFLSKDLKMQEKPECVVNYWFLLDGSQEMLIKWKYFPSFEKTLESYVVVSVQFSSFHHEDKVELVGAVIVRSAVC</sequence>
<name>A0ABR2EHG6_9ROSI</name>
<dbReference type="Proteomes" id="UP001472677">
    <property type="component" value="Unassembled WGS sequence"/>
</dbReference>
<organism evidence="1 2">
    <name type="scientific">Hibiscus sabdariffa</name>
    <name type="common">roselle</name>
    <dbReference type="NCBI Taxonomy" id="183260"/>
    <lineage>
        <taxon>Eukaryota</taxon>
        <taxon>Viridiplantae</taxon>
        <taxon>Streptophyta</taxon>
        <taxon>Embryophyta</taxon>
        <taxon>Tracheophyta</taxon>
        <taxon>Spermatophyta</taxon>
        <taxon>Magnoliopsida</taxon>
        <taxon>eudicotyledons</taxon>
        <taxon>Gunneridae</taxon>
        <taxon>Pentapetalae</taxon>
        <taxon>rosids</taxon>
        <taxon>malvids</taxon>
        <taxon>Malvales</taxon>
        <taxon>Malvaceae</taxon>
        <taxon>Malvoideae</taxon>
        <taxon>Hibiscus</taxon>
    </lineage>
</organism>
<gene>
    <name evidence="1" type="ORF">V6N12_012933</name>
</gene>
<proteinExistence type="predicted"/>
<comment type="caution">
    <text evidence="1">The sequence shown here is derived from an EMBL/GenBank/DDBJ whole genome shotgun (WGS) entry which is preliminary data.</text>
</comment>
<protein>
    <submittedName>
        <fullName evidence="1">Uncharacterized protein</fullName>
    </submittedName>
</protein>
<evidence type="ECO:0000313" key="2">
    <source>
        <dbReference type="Proteomes" id="UP001472677"/>
    </source>
</evidence>
<dbReference type="EMBL" id="JBBPBM010000014">
    <property type="protein sequence ID" value="KAK8560130.1"/>
    <property type="molecule type" value="Genomic_DNA"/>
</dbReference>
<keyword evidence="2" id="KW-1185">Reference proteome</keyword>